<feature type="transmembrane region" description="Helical" evidence="11">
    <location>
        <begin position="699"/>
        <end position="720"/>
    </location>
</feature>
<dbReference type="PROSITE" id="PS50893">
    <property type="entry name" value="ABC_TRANSPORTER_2"/>
    <property type="match status" value="2"/>
</dbReference>
<dbReference type="GO" id="GO:0005524">
    <property type="term" value="F:ATP binding"/>
    <property type="evidence" value="ECO:0007669"/>
    <property type="project" value="UniProtKB-KW"/>
</dbReference>
<feature type="compositionally biased region" description="Low complexity" evidence="10">
    <location>
        <begin position="140"/>
        <end position="149"/>
    </location>
</feature>
<dbReference type="GO" id="GO:0071944">
    <property type="term" value="C:cell periphery"/>
    <property type="evidence" value="ECO:0007669"/>
    <property type="project" value="UniProtKB-ARBA"/>
</dbReference>
<feature type="transmembrane region" description="Helical" evidence="11">
    <location>
        <begin position="774"/>
        <end position="802"/>
    </location>
</feature>
<feature type="compositionally biased region" description="Low complexity" evidence="10">
    <location>
        <begin position="1001"/>
        <end position="1016"/>
    </location>
</feature>
<dbReference type="SMART" id="SM00382">
    <property type="entry name" value="AAA"/>
    <property type="match status" value="2"/>
</dbReference>
<dbReference type="FunFam" id="3.40.50.300:FF:000059">
    <property type="entry name" value="ABC transporter G family member 40"/>
    <property type="match status" value="1"/>
</dbReference>
<dbReference type="GO" id="GO:0140359">
    <property type="term" value="F:ABC-type transporter activity"/>
    <property type="evidence" value="ECO:0007669"/>
    <property type="project" value="InterPro"/>
</dbReference>
<keyword evidence="6" id="KW-0547">Nucleotide-binding</keyword>
<feature type="transmembrane region" description="Helical" evidence="11">
    <location>
        <begin position="1641"/>
        <end position="1667"/>
    </location>
</feature>
<dbReference type="Gene3D" id="3.40.50.300">
    <property type="entry name" value="P-loop containing nucleotide triphosphate hydrolases"/>
    <property type="match status" value="2"/>
</dbReference>
<dbReference type="InterPro" id="IPR043926">
    <property type="entry name" value="ABCG_dom"/>
</dbReference>
<evidence type="ECO:0000256" key="3">
    <source>
        <dbReference type="ARBA" id="ARBA00022448"/>
    </source>
</evidence>
<dbReference type="InterPro" id="IPR013525">
    <property type="entry name" value="ABC2_TM"/>
</dbReference>
<evidence type="ECO:0000259" key="12">
    <source>
        <dbReference type="PROSITE" id="PS50893"/>
    </source>
</evidence>
<feature type="transmembrane region" description="Helical" evidence="11">
    <location>
        <begin position="1453"/>
        <end position="1473"/>
    </location>
</feature>
<evidence type="ECO:0000256" key="4">
    <source>
        <dbReference type="ARBA" id="ARBA00022692"/>
    </source>
</evidence>
<comment type="similarity">
    <text evidence="2">Belongs to the ABC transporter superfamily. ABCG family. PDR (TC 3.A.1.205) subfamily.</text>
</comment>
<dbReference type="InterPro" id="IPR013581">
    <property type="entry name" value="PDR_assoc"/>
</dbReference>
<dbReference type="GO" id="GO:0016887">
    <property type="term" value="F:ATP hydrolysis activity"/>
    <property type="evidence" value="ECO:0007669"/>
    <property type="project" value="InterPro"/>
</dbReference>
<evidence type="ECO:0000313" key="14">
    <source>
        <dbReference type="Proteomes" id="UP001314263"/>
    </source>
</evidence>
<evidence type="ECO:0000256" key="8">
    <source>
        <dbReference type="ARBA" id="ARBA00022989"/>
    </source>
</evidence>
<feature type="transmembrane region" description="Helical" evidence="11">
    <location>
        <begin position="1527"/>
        <end position="1547"/>
    </location>
</feature>
<reference evidence="13 14" key="1">
    <citation type="submission" date="2023-10" db="EMBL/GenBank/DDBJ databases">
        <authorList>
            <person name="Maclean D."/>
            <person name="Macfadyen A."/>
        </authorList>
    </citation>
    <scope>NUCLEOTIDE SEQUENCE [LARGE SCALE GENOMIC DNA]</scope>
</reference>
<dbReference type="Proteomes" id="UP001314263">
    <property type="component" value="Unassembled WGS sequence"/>
</dbReference>
<feature type="region of interest" description="Disordered" evidence="10">
    <location>
        <begin position="409"/>
        <end position="434"/>
    </location>
</feature>
<dbReference type="PANTHER" id="PTHR19241">
    <property type="entry name" value="ATP-BINDING CASSETTE TRANSPORTER"/>
    <property type="match status" value="1"/>
</dbReference>
<feature type="compositionally biased region" description="Low complexity" evidence="10">
    <location>
        <begin position="978"/>
        <end position="989"/>
    </location>
</feature>
<keyword evidence="7" id="KW-0067">ATP-binding</keyword>
<dbReference type="EMBL" id="CAUYUE010000011">
    <property type="protein sequence ID" value="CAK0785132.1"/>
    <property type="molecule type" value="Genomic_DNA"/>
</dbReference>
<dbReference type="InterPro" id="IPR003593">
    <property type="entry name" value="AAA+_ATPase"/>
</dbReference>
<evidence type="ECO:0000256" key="7">
    <source>
        <dbReference type="ARBA" id="ARBA00022840"/>
    </source>
</evidence>
<evidence type="ECO:0000256" key="5">
    <source>
        <dbReference type="ARBA" id="ARBA00022737"/>
    </source>
</evidence>
<organism evidence="13 14">
    <name type="scientific">Coccomyxa viridis</name>
    <dbReference type="NCBI Taxonomy" id="1274662"/>
    <lineage>
        <taxon>Eukaryota</taxon>
        <taxon>Viridiplantae</taxon>
        <taxon>Chlorophyta</taxon>
        <taxon>core chlorophytes</taxon>
        <taxon>Trebouxiophyceae</taxon>
        <taxon>Trebouxiophyceae incertae sedis</taxon>
        <taxon>Coccomyxaceae</taxon>
        <taxon>Coccomyxa</taxon>
    </lineage>
</organism>
<dbReference type="InterPro" id="IPR034003">
    <property type="entry name" value="ABCG_PDR_2"/>
</dbReference>
<feature type="compositionally biased region" description="Polar residues" evidence="10">
    <location>
        <begin position="991"/>
        <end position="1000"/>
    </location>
</feature>
<keyword evidence="3" id="KW-0813">Transport</keyword>
<evidence type="ECO:0000256" key="2">
    <source>
        <dbReference type="ARBA" id="ARBA00006012"/>
    </source>
</evidence>
<evidence type="ECO:0000256" key="10">
    <source>
        <dbReference type="SAM" id="MobiDB-lite"/>
    </source>
</evidence>
<evidence type="ECO:0000256" key="9">
    <source>
        <dbReference type="ARBA" id="ARBA00023136"/>
    </source>
</evidence>
<accession>A0AAV1IDA9</accession>
<feature type="transmembrane region" description="Helical" evidence="11">
    <location>
        <begin position="732"/>
        <end position="753"/>
    </location>
</feature>
<feature type="domain" description="ABC transporter" evidence="12">
    <location>
        <begin position="1071"/>
        <end position="1316"/>
    </location>
</feature>
<dbReference type="SUPFAM" id="SSF52540">
    <property type="entry name" value="P-loop containing nucleoside triphosphate hydrolases"/>
    <property type="match status" value="2"/>
</dbReference>
<dbReference type="Pfam" id="PF08370">
    <property type="entry name" value="PDR_assoc"/>
    <property type="match status" value="1"/>
</dbReference>
<keyword evidence="5" id="KW-0677">Repeat</keyword>
<feature type="compositionally biased region" description="Polar residues" evidence="10">
    <location>
        <begin position="17"/>
        <end position="35"/>
    </location>
</feature>
<proteinExistence type="inferred from homology"/>
<dbReference type="Pfam" id="PF19055">
    <property type="entry name" value="ABC2_membrane_7"/>
    <property type="match status" value="1"/>
</dbReference>
<keyword evidence="14" id="KW-1185">Reference proteome</keyword>
<dbReference type="GO" id="GO:0016020">
    <property type="term" value="C:membrane"/>
    <property type="evidence" value="ECO:0007669"/>
    <property type="project" value="UniProtKB-SubCell"/>
</dbReference>
<feature type="region of interest" description="Disordered" evidence="10">
    <location>
        <begin position="89"/>
        <end position="114"/>
    </location>
</feature>
<gene>
    <name evidence="13" type="ORF">CVIRNUC_008338</name>
</gene>
<dbReference type="CDD" id="cd03232">
    <property type="entry name" value="ABCG_PDR_domain2"/>
    <property type="match status" value="1"/>
</dbReference>
<dbReference type="InterPro" id="IPR003439">
    <property type="entry name" value="ABC_transporter-like_ATP-bd"/>
</dbReference>
<feature type="transmembrane region" description="Helical" evidence="11">
    <location>
        <begin position="808"/>
        <end position="829"/>
    </location>
</feature>
<evidence type="ECO:0000256" key="11">
    <source>
        <dbReference type="SAM" id="Phobius"/>
    </source>
</evidence>
<feature type="region of interest" description="Disordered" evidence="10">
    <location>
        <begin position="1"/>
        <end position="37"/>
    </location>
</feature>
<feature type="transmembrane region" description="Helical" evidence="11">
    <location>
        <begin position="841"/>
        <end position="862"/>
    </location>
</feature>
<evidence type="ECO:0000256" key="6">
    <source>
        <dbReference type="ARBA" id="ARBA00022741"/>
    </source>
</evidence>
<keyword evidence="9 11" id="KW-0472">Membrane</keyword>
<protein>
    <recommendedName>
        <fullName evidence="12">ABC transporter domain-containing protein</fullName>
    </recommendedName>
</protein>
<keyword evidence="4 11" id="KW-0812">Transmembrane</keyword>
<comment type="subcellular location">
    <subcellularLocation>
        <location evidence="1">Membrane</location>
        <topology evidence="1">Multi-pass membrane protein</topology>
    </subcellularLocation>
</comment>
<sequence>MPESEAGEGDALRRRFSASSQHSAGPEVTRSSFSRRLQHNHTLGRILTDGDVLRPDCHQDPGDEEELVAACQDVVEGLEKGEVSKEDVKKARSEVRQERKAAEKVKRDGMAHEMARYDKGSMFLNLITSKKSKPEPEPEPLGQPLQEPGSQGEATGSLQRRLNRQSLLGRNPSLSRQQVDTYATRVMALDEAGESYAQKIHRLFMEAGGMLPSVTIEYRNVEIEADALVGTSSVPSLTNAAWGFLKGITRLDRREAVPLRTLTVSGKLKPGRLTLLMGPPRSGKSLFMQMLAGRLYKSRHLRKKGEVRYNGHSRREFNMARTIALVDQLDQHIPNLTVRETLEFAHLCQNGIHPKDTFNVVEELRRARAAHHGQKLVDEHSKEEAVLSAALHAHDDSARIDENPIEERKSAATNGNGGEHGSNGVSQEESKQKALDAMAAASSDSDFEKLLSEIWGTGVRVEVVLRTLGLASAADTMVGSATVRGVSGGERKRVTSAEMLVGPKRVMLMDEISTGLDSATTYTVTEFLRSTTHYLHLTTLVSLLQPPPEVFNLFDDVILLSDGLLMFHGPIKEAVPFFEAMGFKCPERKDHASFLQEVTTPKGQLQYASPELRTARGLNHPARADQFKTKLITPVDQICEAFWDTKWGRAMRDELTDKRFKKEDSHPAALPKLPFALSWWEAVRVLLDRQWKLTVRDGALVRGRIIQVVIMALIVGSLFSGQSHDPADARNFFGVAFLAIMFLSMGAMPELGITFGTKPVLFKQRDNRFYPPSAWSLALLIVRIPFQLMEALIYSCIVYFWVGFFPKAGYFFTFYLICIASMILMSAVYRLLAAASPNMDIASATGGVVLLLLIVMSGYAIIRTSVPPWWIWAYWMSPFAWSLRAVAINEMSCPPRSQTGMAELESFGFQTDRVWIWVGIAYNIGLSLILTYLVGLSLTYLNPPKARPTTEADEVAMRNKIHHEAVRRSRTQRRIKVASRQASFASRQASTRHSISSRTASRGLSMRLPSRLSSRGRSFDAEHTADHRLSGDHSSEHHDLDGAEEIRRDDIASGLPFIPIALVYRNLQYFVPLPGKHKKDESGKKARLELLKTISGSAVPGQLTALMGGSGAGKTTLMDVIAGRKTQGEIRGEILVNGFPKQQESWARVVGYVEQNDIHSPQVLVKEALVLSARLRLPNSIPFEEVREFVRDVLDIVELTPLKNALVGIPGVSGLSVEQRKRLTIAVELVANPSVIFMDEPTSGLDARAAAIVMQSIKNVSRNGRTVMVTIHQPSIDIFESFDALVLLQRGGKLIYSGLVGEQSSALIAYLEAVPGVQHIKAGENPATWMLEVTGGATVTGKSKAAKVDFAEYYKASELYRENEELIEHLIREGRERDSQLKVQGEYATNRFTQLAALARKFRLAYWRSPSYNLTRMLMTLLICLFYGTVFWGRGRLPAEGVTIGSIQNVMGVLYSATNFQGMFNLMNVLPVVGYERSVFYRERAAKMYARASYITAVGVVELPYLIAQTIVFVPISYFMIGFRPSAGAFLYFLLLFFLDLCLFTYFGQFLVFLTPSQGFAQIIASAVQTLWSIFNGFMLPYPEMPRGWRWLNRISPATWIIYGLAVDQLGENQSMMTTPDGHQTTVAHFMNYYFGYDYGFRWYCVLIVAAYIALFRIGSMLTVRFVNYQKR</sequence>
<dbReference type="Pfam" id="PF00005">
    <property type="entry name" value="ABC_tran"/>
    <property type="match status" value="2"/>
</dbReference>
<feature type="region of interest" description="Disordered" evidence="10">
    <location>
        <begin position="130"/>
        <end position="157"/>
    </location>
</feature>
<name>A0AAV1IDA9_9CHLO</name>
<evidence type="ECO:0000256" key="1">
    <source>
        <dbReference type="ARBA" id="ARBA00004141"/>
    </source>
</evidence>
<feature type="transmembrane region" description="Helical" evidence="11">
    <location>
        <begin position="1413"/>
        <end position="1433"/>
    </location>
</feature>
<feature type="transmembrane region" description="Helical" evidence="11">
    <location>
        <begin position="914"/>
        <end position="941"/>
    </location>
</feature>
<dbReference type="Pfam" id="PF01061">
    <property type="entry name" value="ABC2_membrane"/>
    <property type="match status" value="2"/>
</dbReference>
<keyword evidence="8 11" id="KW-1133">Transmembrane helix</keyword>
<feature type="transmembrane region" description="Helical" evidence="11">
    <location>
        <begin position="1559"/>
        <end position="1582"/>
    </location>
</feature>
<feature type="transmembrane region" description="Helical" evidence="11">
    <location>
        <begin position="1494"/>
        <end position="1521"/>
    </location>
</feature>
<dbReference type="InterPro" id="IPR027417">
    <property type="entry name" value="P-loop_NTPase"/>
</dbReference>
<comment type="caution">
    <text evidence="13">The sequence shown here is derived from an EMBL/GenBank/DDBJ whole genome shotgun (WGS) entry which is preliminary data.</text>
</comment>
<evidence type="ECO:0000313" key="13">
    <source>
        <dbReference type="EMBL" id="CAK0785132.1"/>
    </source>
</evidence>
<feature type="domain" description="ABC transporter" evidence="12">
    <location>
        <begin position="243"/>
        <end position="587"/>
    </location>
</feature>
<feature type="compositionally biased region" description="Basic and acidic residues" evidence="10">
    <location>
        <begin position="1017"/>
        <end position="1039"/>
    </location>
</feature>
<feature type="region of interest" description="Disordered" evidence="10">
    <location>
        <begin position="978"/>
        <end position="1039"/>
    </location>
</feature>